<feature type="region of interest" description="Disordered" evidence="1">
    <location>
        <begin position="1"/>
        <end position="61"/>
    </location>
</feature>
<dbReference type="EMBL" id="JAGGMR010000001">
    <property type="protein sequence ID" value="MBP2193509.1"/>
    <property type="molecule type" value="Genomic_DNA"/>
</dbReference>
<feature type="compositionally biased region" description="Polar residues" evidence="1">
    <location>
        <begin position="34"/>
        <end position="43"/>
    </location>
</feature>
<name>A0ABS4QR35_9NOCA</name>
<accession>A0ABS4QR35</accession>
<proteinExistence type="predicted"/>
<keyword evidence="3" id="KW-1185">Reference proteome</keyword>
<sequence length="61" mass="6669">MAGQVNCLEHEVYRPSGGEENPVQSAGPPEAAKQFSSTEYSSTEIDKTQVNRQTQEVVVTE</sequence>
<reference evidence="2 3" key="1">
    <citation type="submission" date="2021-03" db="EMBL/GenBank/DDBJ databases">
        <title>Sequencing the genomes of 1000 actinobacteria strains.</title>
        <authorList>
            <person name="Klenk H.-P."/>
        </authorList>
    </citation>
    <scope>NUCLEOTIDE SEQUENCE [LARGE SCALE GENOMIC DNA]</scope>
    <source>
        <strain evidence="2 3">DSM 45516</strain>
    </source>
</reference>
<dbReference type="Proteomes" id="UP001519325">
    <property type="component" value="Unassembled WGS sequence"/>
</dbReference>
<feature type="compositionally biased region" description="Polar residues" evidence="1">
    <location>
        <begin position="50"/>
        <end position="61"/>
    </location>
</feature>
<protein>
    <submittedName>
        <fullName evidence="2">Uncharacterized protein</fullName>
    </submittedName>
</protein>
<gene>
    <name evidence="2" type="ORF">BJ987_006410</name>
</gene>
<dbReference type="RefSeq" id="WP_209896753.1">
    <property type="nucleotide sequence ID" value="NZ_JAGGMR010000001.1"/>
</dbReference>
<organism evidence="2 3">
    <name type="scientific">Nocardia goodfellowii</name>
    <dbReference type="NCBI Taxonomy" id="882446"/>
    <lineage>
        <taxon>Bacteria</taxon>
        <taxon>Bacillati</taxon>
        <taxon>Actinomycetota</taxon>
        <taxon>Actinomycetes</taxon>
        <taxon>Mycobacteriales</taxon>
        <taxon>Nocardiaceae</taxon>
        <taxon>Nocardia</taxon>
    </lineage>
</organism>
<evidence type="ECO:0000313" key="3">
    <source>
        <dbReference type="Proteomes" id="UP001519325"/>
    </source>
</evidence>
<comment type="caution">
    <text evidence="2">The sequence shown here is derived from an EMBL/GenBank/DDBJ whole genome shotgun (WGS) entry which is preliminary data.</text>
</comment>
<evidence type="ECO:0000256" key="1">
    <source>
        <dbReference type="SAM" id="MobiDB-lite"/>
    </source>
</evidence>
<evidence type="ECO:0000313" key="2">
    <source>
        <dbReference type="EMBL" id="MBP2193509.1"/>
    </source>
</evidence>